<dbReference type="Gene3D" id="2.60.40.150">
    <property type="entry name" value="C2 domain"/>
    <property type="match status" value="1"/>
</dbReference>
<evidence type="ECO:0000256" key="14">
    <source>
        <dbReference type="ARBA" id="ARBA00022949"/>
    </source>
</evidence>
<evidence type="ECO:0000259" key="24">
    <source>
        <dbReference type="PROSITE" id="PS50004"/>
    </source>
</evidence>
<evidence type="ECO:0000256" key="11">
    <source>
        <dbReference type="ARBA" id="ARBA00022737"/>
    </source>
</evidence>
<sequence length="907" mass="102919">QCILLVSSAKLKRKKNWFGTTFYTELTADGEIKKTAKSSSSSNPKWDEQLTVHVTPQTTLEFRVWSHHTLKADALLGRATVDLKQALEVHNRKLEKVKEQLKLSLENKSGMVQTGELTVVLDGLVVEQESLTNLSSSATIEVQQNGEAVHESRDASARSSSRSACDISNGIDNQVPSNSVVPNTFCVEAVNGDSTPSPNHVAARPKNTPVPKPLEAQPVNSAVNGESSASAPEAGNSSVSEAPAGSVEAPVSSADCTNDTTEPQSATEAASSSESHTSALPVVSAGLEPAAATDCAQPPARNSIAADAAKPRESSSTPSASAEPVRQQPASTSTEPLPPGWEQRKDPHGRTYYVDHNTRTTTWERPQPLPPGWERRVDDRGRVYYVDHNTRTTTWQRPTMESVRNFEQWQSQRNQLQGAMQQFNQRYLYSASMLSAENDPLGPLPPGWERRVDSNDRVYFVNHNTKTTQWEDPRTQGLQNEDPLPEGWEIRYTREGVRYFVDHNTRTTTFNDPRTGKSSVNKGPQIAYERSFRWKLAHFRYLCQSNALPSHVKINVSRQTLFEDSFQQIMALKPYDLRRRLYVIFRGEEGLDYGGLAREWFFLLSHEVLNPMYCLFEYAGKSNYCLQINPASTINPDHLSYFCFIGRFIAMALFHGKFIDTGFSLPFYKRMLSKKLTIKDLESIDTEFYNSLIWIRDNNIEECNLEMYFCVDMELLGKVTSHELKSGGSNILVTEENKEEYIGLMAEWRFSRGVREQTKAFLDGFNEVVPLQWLHYFDEKELEVMLCGMQEVDLADWQRNTVYRHYTRNSKQIIWFWQFVKETDNEVRMRLLQFVTGTCRLPLGGFAELMGNNGPQKFCIEKVGKETWLPRSHTCFNRLDLPPYKSYEQLKEKLLFAIEETEGFGQE</sequence>
<feature type="compositionally biased region" description="Low complexity" evidence="23">
    <location>
        <begin position="260"/>
        <end position="279"/>
    </location>
</feature>
<evidence type="ECO:0000313" key="28">
    <source>
        <dbReference type="Proteomes" id="UP000589495"/>
    </source>
</evidence>
<dbReference type="PANTHER" id="PTHR11254:SF299">
    <property type="entry name" value="NEDD4-LIKE E3 UBIQUITIN-PROTEIN LIGASE WWP1"/>
    <property type="match status" value="1"/>
</dbReference>
<keyword evidence="9" id="KW-0963">Cytoplasm</keyword>
<dbReference type="GO" id="GO:0061630">
    <property type="term" value="F:ubiquitin protein ligase activity"/>
    <property type="evidence" value="ECO:0007669"/>
    <property type="project" value="UniProtKB-EC"/>
</dbReference>
<evidence type="ECO:0000259" key="25">
    <source>
        <dbReference type="PROSITE" id="PS50020"/>
    </source>
</evidence>
<evidence type="ECO:0000256" key="23">
    <source>
        <dbReference type="SAM" id="MobiDB-lite"/>
    </source>
</evidence>
<dbReference type="SMART" id="SM00456">
    <property type="entry name" value="WW"/>
    <property type="match status" value="4"/>
</dbReference>
<dbReference type="PROSITE" id="PS50004">
    <property type="entry name" value="C2"/>
    <property type="match status" value="1"/>
</dbReference>
<feature type="coiled-coil region" evidence="22">
    <location>
        <begin position="80"/>
        <end position="107"/>
    </location>
</feature>
<dbReference type="InterPro" id="IPR001202">
    <property type="entry name" value="WW_dom"/>
</dbReference>
<dbReference type="GO" id="GO:0070161">
    <property type="term" value="C:anchoring junction"/>
    <property type="evidence" value="ECO:0007669"/>
    <property type="project" value="UniProtKB-SubCell"/>
</dbReference>
<keyword evidence="12 21" id="KW-0833">Ubl conjugation pathway</keyword>
<dbReference type="GO" id="GO:0016874">
    <property type="term" value="F:ligase activity"/>
    <property type="evidence" value="ECO:0007669"/>
    <property type="project" value="UniProtKB-KW"/>
</dbReference>
<dbReference type="InterPro" id="IPR024928">
    <property type="entry name" value="E3_ub_ligase_SMURF1"/>
</dbReference>
<dbReference type="FunFam" id="2.60.40.150:FF:000122">
    <property type="entry name" value="E3 ubiquitin-protein ligase"/>
    <property type="match status" value="1"/>
</dbReference>
<dbReference type="FunFam" id="2.20.70.10:FF:000005">
    <property type="entry name" value="E3 ubiquitin-protein ligase"/>
    <property type="match status" value="1"/>
</dbReference>
<feature type="domain" description="WW" evidence="25">
    <location>
        <begin position="442"/>
        <end position="475"/>
    </location>
</feature>
<keyword evidence="13" id="KW-0832">Ubl conjugation</keyword>
<feature type="compositionally biased region" description="Low complexity" evidence="23">
    <location>
        <begin position="314"/>
        <end position="324"/>
    </location>
</feature>
<dbReference type="Gene3D" id="3.90.1750.10">
    <property type="entry name" value="Hect, E3 ligase catalytic domains"/>
    <property type="match status" value="1"/>
</dbReference>
<dbReference type="PANTHER" id="PTHR11254">
    <property type="entry name" value="HECT DOMAIN UBIQUITIN-PROTEIN LIGASE"/>
    <property type="match status" value="1"/>
</dbReference>
<feature type="domain" description="WW" evidence="25">
    <location>
        <begin position="482"/>
        <end position="515"/>
    </location>
</feature>
<keyword evidence="22" id="KW-0175">Coiled coil</keyword>
<evidence type="ECO:0000256" key="10">
    <source>
        <dbReference type="ARBA" id="ARBA00022679"/>
    </source>
</evidence>
<gene>
    <name evidence="27" type="primary">Wwp1</name>
    <name evidence="27" type="ORF">VIRALT_R12131</name>
</gene>
<reference evidence="27 28" key="1">
    <citation type="submission" date="2019-09" db="EMBL/GenBank/DDBJ databases">
        <title>Bird 10,000 Genomes (B10K) Project - Family phase.</title>
        <authorList>
            <person name="Zhang G."/>
        </authorList>
    </citation>
    <scope>NUCLEOTIDE SEQUENCE [LARGE SCALE GENOMIC DNA]</scope>
    <source>
        <strain evidence="27">B10K-DU-001-22</strain>
        <tissue evidence="27">Muscle</tissue>
    </source>
</reference>
<dbReference type="FunFam" id="3.30.2160.10:FF:000003">
    <property type="entry name" value="E3 ubiquitin-protein ligase"/>
    <property type="match status" value="1"/>
</dbReference>
<evidence type="ECO:0000256" key="21">
    <source>
        <dbReference type="PROSITE-ProRule" id="PRU00104"/>
    </source>
</evidence>
<feature type="region of interest" description="Disordered" evidence="23">
    <location>
        <begin position="143"/>
        <end position="179"/>
    </location>
</feature>
<dbReference type="PROSITE" id="PS50020">
    <property type="entry name" value="WW_DOMAIN_2"/>
    <property type="match status" value="4"/>
</dbReference>
<evidence type="ECO:0000256" key="20">
    <source>
        <dbReference type="PIRSR" id="PIRSR001569-1"/>
    </source>
</evidence>
<feature type="domain" description="C2" evidence="24">
    <location>
        <begin position="1"/>
        <end position="98"/>
    </location>
</feature>
<evidence type="ECO:0000256" key="15">
    <source>
        <dbReference type="ARBA" id="ARBA00023136"/>
    </source>
</evidence>
<comment type="pathway">
    <text evidence="6">Protein modification; protein ubiquitination.</text>
</comment>
<dbReference type="InterPro" id="IPR000008">
    <property type="entry name" value="C2_dom"/>
</dbReference>
<keyword evidence="11" id="KW-0677">Repeat</keyword>
<dbReference type="FunFam" id="3.90.1750.10:FF:000002">
    <property type="entry name" value="E3 ubiquitin-protein ligase"/>
    <property type="match status" value="1"/>
</dbReference>
<evidence type="ECO:0000256" key="16">
    <source>
        <dbReference type="ARBA" id="ARBA00023242"/>
    </source>
</evidence>
<keyword evidence="14" id="KW-0965">Cell junction</keyword>
<dbReference type="AlphaFoldDB" id="A0A7K5LIQ3"/>
<evidence type="ECO:0000256" key="22">
    <source>
        <dbReference type="SAM" id="Coils"/>
    </source>
</evidence>
<keyword evidence="28" id="KW-1185">Reference proteome</keyword>
<comment type="caution">
    <text evidence="27">The sequence shown here is derived from an EMBL/GenBank/DDBJ whole genome shotgun (WGS) entry which is preliminary data.</text>
</comment>
<accession>A0A7K5LIQ3</accession>
<evidence type="ECO:0000259" key="26">
    <source>
        <dbReference type="PROSITE" id="PS50237"/>
    </source>
</evidence>
<dbReference type="Pfam" id="PF00632">
    <property type="entry name" value="HECT"/>
    <property type="match status" value="1"/>
</dbReference>
<evidence type="ECO:0000256" key="9">
    <source>
        <dbReference type="ARBA" id="ARBA00022490"/>
    </source>
</evidence>
<dbReference type="Gene3D" id="2.20.70.10">
    <property type="match status" value="3"/>
</dbReference>
<dbReference type="EMBL" id="VZRF01012388">
    <property type="protein sequence ID" value="NWT18319.1"/>
    <property type="molecule type" value="Genomic_DNA"/>
</dbReference>
<feature type="domain" description="HECT" evidence="26">
    <location>
        <begin position="573"/>
        <end position="907"/>
    </location>
</feature>
<dbReference type="PROSITE" id="PS50237">
    <property type="entry name" value="HECT"/>
    <property type="match status" value="1"/>
</dbReference>
<dbReference type="InterPro" id="IPR050409">
    <property type="entry name" value="E3_ubiq-protein_ligase"/>
</dbReference>
<dbReference type="PROSITE" id="PS01159">
    <property type="entry name" value="WW_DOMAIN_1"/>
    <property type="match status" value="4"/>
</dbReference>
<evidence type="ECO:0000256" key="1">
    <source>
        <dbReference type="ARBA" id="ARBA00000885"/>
    </source>
</evidence>
<keyword evidence="8" id="KW-1003">Cell membrane</keyword>
<dbReference type="InterPro" id="IPR000569">
    <property type="entry name" value="HECT_dom"/>
</dbReference>
<dbReference type="GO" id="GO:0043161">
    <property type="term" value="P:proteasome-mediated ubiquitin-dependent protein catabolic process"/>
    <property type="evidence" value="ECO:0007669"/>
    <property type="project" value="TreeGrafter"/>
</dbReference>
<feature type="domain" description="WW" evidence="25">
    <location>
        <begin position="367"/>
        <end position="400"/>
    </location>
</feature>
<dbReference type="Pfam" id="PF00397">
    <property type="entry name" value="WW"/>
    <property type="match status" value="4"/>
</dbReference>
<evidence type="ECO:0000256" key="17">
    <source>
        <dbReference type="ARBA" id="ARBA00068348"/>
    </source>
</evidence>
<comment type="subcellular location">
    <subcellularLocation>
        <location evidence="4">Cell junction</location>
    </subcellularLocation>
    <subcellularLocation>
        <location evidence="3">Cell membrane</location>
        <topology evidence="3">Peripheral membrane protein</topology>
    </subcellularLocation>
    <subcellularLocation>
        <location evidence="5">Cytoplasm</location>
    </subcellularLocation>
    <subcellularLocation>
        <location evidence="2">Nucleus</location>
    </subcellularLocation>
</comment>
<dbReference type="GO" id="GO:0005886">
    <property type="term" value="C:plasma membrane"/>
    <property type="evidence" value="ECO:0007669"/>
    <property type="project" value="UniProtKB-SubCell"/>
</dbReference>
<comment type="catalytic activity">
    <reaction evidence="1">
        <text>S-ubiquitinyl-[E2 ubiquitin-conjugating enzyme]-L-cysteine + [acceptor protein]-L-lysine = [E2 ubiquitin-conjugating enzyme]-L-cysteine + N(6)-ubiquitinyl-[acceptor protein]-L-lysine.</text>
        <dbReference type="EC" id="2.3.2.26"/>
    </reaction>
</comment>
<evidence type="ECO:0000256" key="7">
    <source>
        <dbReference type="ARBA" id="ARBA00012485"/>
    </source>
</evidence>
<evidence type="ECO:0000256" key="13">
    <source>
        <dbReference type="ARBA" id="ARBA00022843"/>
    </source>
</evidence>
<evidence type="ECO:0000256" key="2">
    <source>
        <dbReference type="ARBA" id="ARBA00004123"/>
    </source>
</evidence>
<dbReference type="SUPFAM" id="SSF49562">
    <property type="entry name" value="C2 domain (Calcium/lipid-binding domain, CaLB)"/>
    <property type="match status" value="1"/>
</dbReference>
<dbReference type="UniPathway" id="UPA00143"/>
<feature type="domain" description="WW" evidence="25">
    <location>
        <begin position="335"/>
        <end position="368"/>
    </location>
</feature>
<feature type="compositionally biased region" description="Polar residues" evidence="23">
    <location>
        <begin position="218"/>
        <end position="240"/>
    </location>
</feature>
<dbReference type="FunFam" id="2.20.70.10:FF:000093">
    <property type="entry name" value="NEDD4-like E3 ubiquitin-protein ligase WWP1"/>
    <property type="match status" value="1"/>
</dbReference>
<organism evidence="27 28">
    <name type="scientific">Vireo altiloquus</name>
    <name type="common">Black-whiskered vireo</name>
    <name type="synonym">Muscicapa altiloqua</name>
    <dbReference type="NCBI Taxonomy" id="34956"/>
    <lineage>
        <taxon>Eukaryota</taxon>
        <taxon>Metazoa</taxon>
        <taxon>Chordata</taxon>
        <taxon>Craniata</taxon>
        <taxon>Vertebrata</taxon>
        <taxon>Euteleostomi</taxon>
        <taxon>Archelosauria</taxon>
        <taxon>Archosauria</taxon>
        <taxon>Dinosauria</taxon>
        <taxon>Saurischia</taxon>
        <taxon>Theropoda</taxon>
        <taxon>Coelurosauria</taxon>
        <taxon>Aves</taxon>
        <taxon>Neognathae</taxon>
        <taxon>Neoaves</taxon>
        <taxon>Telluraves</taxon>
        <taxon>Australaves</taxon>
        <taxon>Passeriformes</taxon>
        <taxon>Corvoidea</taxon>
        <taxon>Vireonidae</taxon>
        <taxon>Vireoninae</taxon>
        <taxon>Vireo</taxon>
    </lineage>
</organism>
<dbReference type="Proteomes" id="UP000589495">
    <property type="component" value="Unassembled WGS sequence"/>
</dbReference>
<dbReference type="GO" id="GO:0016567">
    <property type="term" value="P:protein ubiquitination"/>
    <property type="evidence" value="ECO:0007669"/>
    <property type="project" value="UniProtKB-UniPathway"/>
</dbReference>
<evidence type="ECO:0000256" key="19">
    <source>
        <dbReference type="ARBA" id="ARBA00080876"/>
    </source>
</evidence>
<feature type="non-terminal residue" evidence="27">
    <location>
        <position position="907"/>
    </location>
</feature>
<dbReference type="SMART" id="SM00239">
    <property type="entry name" value="C2"/>
    <property type="match status" value="1"/>
</dbReference>
<evidence type="ECO:0000256" key="18">
    <source>
        <dbReference type="ARBA" id="ARBA00076014"/>
    </source>
</evidence>
<dbReference type="Pfam" id="PF00168">
    <property type="entry name" value="C2"/>
    <property type="match status" value="1"/>
</dbReference>
<dbReference type="Gene3D" id="3.30.2410.10">
    <property type="entry name" value="Hect, E3 ligase catalytic domain"/>
    <property type="match status" value="1"/>
</dbReference>
<dbReference type="GO" id="GO:0005829">
    <property type="term" value="C:cytosol"/>
    <property type="evidence" value="ECO:0007669"/>
    <property type="project" value="UniProtKB-ARBA"/>
</dbReference>
<dbReference type="CDD" id="cd00201">
    <property type="entry name" value="WW"/>
    <property type="match status" value="4"/>
</dbReference>
<dbReference type="SUPFAM" id="SSF51045">
    <property type="entry name" value="WW domain"/>
    <property type="match status" value="4"/>
</dbReference>
<dbReference type="InterPro" id="IPR035892">
    <property type="entry name" value="C2_domain_sf"/>
</dbReference>
<dbReference type="EC" id="2.3.2.26" evidence="7"/>
<feature type="active site" description="Glycyl thioester intermediate" evidence="20 21">
    <location>
        <position position="875"/>
    </location>
</feature>
<proteinExistence type="predicted"/>
<evidence type="ECO:0000256" key="3">
    <source>
        <dbReference type="ARBA" id="ARBA00004202"/>
    </source>
</evidence>
<keyword evidence="15" id="KW-0472">Membrane</keyword>
<keyword evidence="16" id="KW-0539">Nucleus</keyword>
<keyword evidence="10" id="KW-0808">Transferase</keyword>
<name>A0A7K5LIQ3_VIRAL</name>
<dbReference type="InterPro" id="IPR036020">
    <property type="entry name" value="WW_dom_sf"/>
</dbReference>
<dbReference type="PIRSF" id="PIRSF001569">
    <property type="entry name" value="E3_ub_ligase_SMURF1"/>
    <property type="match status" value="1"/>
</dbReference>
<dbReference type="CDD" id="cd04021">
    <property type="entry name" value="C2_E3_ubiquitin_ligase"/>
    <property type="match status" value="1"/>
</dbReference>
<evidence type="ECO:0000256" key="4">
    <source>
        <dbReference type="ARBA" id="ARBA00004282"/>
    </source>
</evidence>
<dbReference type="SMART" id="SM00119">
    <property type="entry name" value="HECTc"/>
    <property type="match status" value="1"/>
</dbReference>
<protein>
    <recommendedName>
        <fullName evidence="17">NEDD4-like E3 ubiquitin-protein ligase WWP1</fullName>
        <ecNumber evidence="7">2.3.2.26</ecNumber>
    </recommendedName>
    <alternativeName>
        <fullName evidence="18">HECT-type E3 ubiquitin transferase WWP1</fullName>
    </alternativeName>
    <alternativeName>
        <fullName evidence="19">WW domain-containing protein 1</fullName>
    </alternativeName>
</protein>
<dbReference type="Gene3D" id="3.30.2160.10">
    <property type="entry name" value="Hect, E3 ligase catalytic domain"/>
    <property type="match status" value="1"/>
</dbReference>
<feature type="compositionally biased region" description="Polar residues" evidence="23">
    <location>
        <begin position="170"/>
        <end position="179"/>
    </location>
</feature>
<dbReference type="FunFam" id="3.30.2410.10:FF:000002">
    <property type="entry name" value="E3 ubiquitin-protein ligase HECW2"/>
    <property type="match status" value="1"/>
</dbReference>
<evidence type="ECO:0000256" key="8">
    <source>
        <dbReference type="ARBA" id="ARBA00022475"/>
    </source>
</evidence>
<dbReference type="FunFam" id="3.90.1750.10:FF:000026">
    <property type="entry name" value="E3 ubiquitin-protein ligase HACE1"/>
    <property type="match status" value="1"/>
</dbReference>
<keyword evidence="27" id="KW-0436">Ligase</keyword>
<evidence type="ECO:0000256" key="6">
    <source>
        <dbReference type="ARBA" id="ARBA00004906"/>
    </source>
</evidence>
<evidence type="ECO:0000256" key="5">
    <source>
        <dbReference type="ARBA" id="ARBA00004496"/>
    </source>
</evidence>
<evidence type="ECO:0000313" key="27">
    <source>
        <dbReference type="EMBL" id="NWT18319.1"/>
    </source>
</evidence>
<feature type="region of interest" description="Disordered" evidence="23">
    <location>
        <begin position="191"/>
        <end position="375"/>
    </location>
</feature>
<dbReference type="InterPro" id="IPR035983">
    <property type="entry name" value="Hect_E3_ubiquitin_ligase"/>
</dbReference>
<dbReference type="SUPFAM" id="SSF56204">
    <property type="entry name" value="Hect, E3 ligase catalytic domain"/>
    <property type="match status" value="1"/>
</dbReference>
<evidence type="ECO:0000256" key="12">
    <source>
        <dbReference type="ARBA" id="ARBA00022786"/>
    </source>
</evidence>
<feature type="non-terminal residue" evidence="27">
    <location>
        <position position="1"/>
    </location>
</feature>
<dbReference type="CDD" id="cd00078">
    <property type="entry name" value="HECTc"/>
    <property type="match status" value="1"/>
</dbReference>
<dbReference type="GO" id="GO:0005634">
    <property type="term" value="C:nucleus"/>
    <property type="evidence" value="ECO:0007669"/>
    <property type="project" value="UniProtKB-SubCell"/>
</dbReference>
<dbReference type="FunFam" id="2.20.70.10:FF:000009">
    <property type="entry name" value="E3 ubiquitin-protein ligase"/>
    <property type="match status" value="1"/>
</dbReference>